<feature type="region of interest" description="Disordered" evidence="1">
    <location>
        <begin position="21"/>
        <end position="66"/>
    </location>
</feature>
<sequence>MGTPSTRLLVDAQGLYPIETRQGCLPQSGSNGESIQGQRALQVTPSSGGEVPPRQPMDISSAVAHSNPDLAGPRALSIIVGCLPEMEVGHYMN</sequence>
<proteinExistence type="predicted"/>
<gene>
    <name evidence="2" type="ORF">Cadr_000013329</name>
</gene>
<reference evidence="2 3" key="1">
    <citation type="journal article" date="2019" name="Mol. Ecol. Resour.">
        <title>Improving Illumina assemblies with Hi-C and long reads: an example with the North African dromedary.</title>
        <authorList>
            <person name="Elbers J.P."/>
            <person name="Rogers M.F."/>
            <person name="Perelman P.L."/>
            <person name="Proskuryakova A.A."/>
            <person name="Serdyukova N.A."/>
            <person name="Johnson W.E."/>
            <person name="Horin P."/>
            <person name="Corander J."/>
            <person name="Murphy D."/>
            <person name="Burger P.A."/>
        </authorList>
    </citation>
    <scope>NUCLEOTIDE SEQUENCE [LARGE SCALE GENOMIC DNA]</scope>
    <source>
        <strain evidence="2">Drom800</strain>
        <tissue evidence="2">Blood</tissue>
    </source>
</reference>
<dbReference type="AlphaFoldDB" id="A0A5N4DBL1"/>
<protein>
    <submittedName>
        <fullName evidence="2">Uncharacterized protein</fullName>
    </submittedName>
</protein>
<name>A0A5N4DBL1_CAMDR</name>
<organism evidence="2 3">
    <name type="scientific">Camelus dromedarius</name>
    <name type="common">Dromedary</name>
    <name type="synonym">Arabian camel</name>
    <dbReference type="NCBI Taxonomy" id="9838"/>
    <lineage>
        <taxon>Eukaryota</taxon>
        <taxon>Metazoa</taxon>
        <taxon>Chordata</taxon>
        <taxon>Craniata</taxon>
        <taxon>Vertebrata</taxon>
        <taxon>Euteleostomi</taxon>
        <taxon>Mammalia</taxon>
        <taxon>Eutheria</taxon>
        <taxon>Laurasiatheria</taxon>
        <taxon>Artiodactyla</taxon>
        <taxon>Tylopoda</taxon>
        <taxon>Camelidae</taxon>
        <taxon>Camelus</taxon>
    </lineage>
</organism>
<accession>A0A5N4DBL1</accession>
<comment type="caution">
    <text evidence="2">The sequence shown here is derived from an EMBL/GenBank/DDBJ whole genome shotgun (WGS) entry which is preliminary data.</text>
</comment>
<dbReference type="EMBL" id="JWIN03000013">
    <property type="protein sequence ID" value="KAB1268492.1"/>
    <property type="molecule type" value="Genomic_DNA"/>
</dbReference>
<evidence type="ECO:0000256" key="1">
    <source>
        <dbReference type="SAM" id="MobiDB-lite"/>
    </source>
</evidence>
<evidence type="ECO:0000313" key="3">
    <source>
        <dbReference type="Proteomes" id="UP000299084"/>
    </source>
</evidence>
<evidence type="ECO:0000313" key="2">
    <source>
        <dbReference type="EMBL" id="KAB1268492.1"/>
    </source>
</evidence>
<feature type="compositionally biased region" description="Polar residues" evidence="1">
    <location>
        <begin position="25"/>
        <end position="47"/>
    </location>
</feature>
<keyword evidence="3" id="KW-1185">Reference proteome</keyword>
<dbReference type="Proteomes" id="UP000299084">
    <property type="component" value="Unassembled WGS sequence"/>
</dbReference>